<dbReference type="RefSeq" id="WP_080039484.1">
    <property type="nucleotide sequence ID" value="NZ_CP017717.1"/>
</dbReference>
<evidence type="ECO:0000313" key="1">
    <source>
        <dbReference type="EMBL" id="AQZ63307.1"/>
    </source>
</evidence>
<evidence type="ECO:0000313" key="2">
    <source>
        <dbReference type="Proteomes" id="UP000190797"/>
    </source>
</evidence>
<protein>
    <submittedName>
        <fullName evidence="1">Uncharacterized protein</fullName>
    </submittedName>
</protein>
<proteinExistence type="predicted"/>
<dbReference type="Proteomes" id="UP000190797">
    <property type="component" value="Chromosome"/>
</dbReference>
<name>A0A1U9ZZE9_9ACTN</name>
<dbReference type="AlphaFoldDB" id="A0A1U9ZZE9"/>
<dbReference type="KEGG" id="noa:BKM31_19205"/>
<accession>A0A1U9ZZE9</accession>
<sequence length="90" mass="10171">MAHPEPAPYFNIVTNNPKVGREINKSYPGSEVPNDIVRVVRKLIGDLYRENPQMKPEDVYQAFKKGKSEKITLLGQHTLMHLIRAIGSGQ</sequence>
<gene>
    <name evidence="1" type="ORF">BKM31_19205</name>
</gene>
<keyword evidence="2" id="KW-1185">Reference proteome</keyword>
<organism evidence="1 2">
    <name type="scientific">[Actinomadura] parvosata subsp. kistnae</name>
    <dbReference type="NCBI Taxonomy" id="1909395"/>
    <lineage>
        <taxon>Bacteria</taxon>
        <taxon>Bacillati</taxon>
        <taxon>Actinomycetota</taxon>
        <taxon>Actinomycetes</taxon>
        <taxon>Streptosporangiales</taxon>
        <taxon>Streptosporangiaceae</taxon>
        <taxon>Nonomuraea</taxon>
    </lineage>
</organism>
<reference evidence="2" key="1">
    <citation type="journal article" date="2017" name="Med. Chem. Commun.">
        <title>Nonomuraea sp. ATCC 55076 harbours the largest actinomycete chromosome to date and the kistamicin biosynthetic gene cluster.</title>
        <authorList>
            <person name="Nazari B."/>
            <person name="Forneris C.C."/>
            <person name="Gibson M.I."/>
            <person name="Moon K."/>
            <person name="Schramma K.R."/>
            <person name="Seyedsayamdost M.R."/>
        </authorList>
    </citation>
    <scope>NUCLEOTIDE SEQUENCE [LARGE SCALE GENOMIC DNA]</scope>
    <source>
        <strain evidence="2">ATCC 55076</strain>
    </source>
</reference>
<dbReference type="EMBL" id="CP017717">
    <property type="protein sequence ID" value="AQZ63307.1"/>
    <property type="molecule type" value="Genomic_DNA"/>
</dbReference>